<feature type="transmembrane region" description="Helical" evidence="1">
    <location>
        <begin position="148"/>
        <end position="170"/>
    </location>
</feature>
<feature type="transmembrane region" description="Helical" evidence="1">
    <location>
        <begin position="254"/>
        <end position="273"/>
    </location>
</feature>
<organism evidence="2 3">
    <name type="scientific">Lachnospira multipara</name>
    <dbReference type="NCBI Taxonomy" id="28051"/>
    <lineage>
        <taxon>Bacteria</taxon>
        <taxon>Bacillati</taxon>
        <taxon>Bacillota</taxon>
        <taxon>Clostridia</taxon>
        <taxon>Lachnospirales</taxon>
        <taxon>Lachnospiraceae</taxon>
        <taxon>Lachnospira</taxon>
    </lineage>
</organism>
<dbReference type="AlphaFoldDB" id="A0A1H5SFM6"/>
<sequence length="429" mass="50478">MKEYLRFHRLIKKRSLEERIAFTIKPLINLFVDEDKKYIVSFFYYLYILIEVLQYGFLAILCLIITHFINYEILEISIICAVTNLFIVYSFDNNEVTEFFLELRFFLTKVNISKRKRKNIVCLFLTKNMCIYIVISGIAIFFVLRCHILVRIAITLISLLINLIISFVLLKLYKKIDMIALVLKNDNSDLVQEKDTTISITVEKKSEFYKLLKRKTYYEYNGSFFRVNKKIITVIIGLIIVGISFLGIDRNYVYILSASLVATITNVYVSYYYKDIISSQDMRITNFYFINKFRVRNKYIKSTFLFLLSESCIDVIILDVSVIIAGRFEWISLLVSAITFIIYTCSLMICTSRMYNPMTADLDEIKDDLDTNILKDFFEDYIIMGLPVIIISYWLVSYKLKGDIASFLFYISGYSCFLLAYIVIRKCLH</sequence>
<keyword evidence="1" id="KW-1133">Transmembrane helix</keyword>
<keyword evidence="1" id="KW-0812">Transmembrane</keyword>
<feature type="transmembrane region" description="Helical" evidence="1">
    <location>
        <begin position="73"/>
        <end position="91"/>
    </location>
</feature>
<dbReference type="EMBL" id="FNUL01000002">
    <property type="protein sequence ID" value="SEF49295.1"/>
    <property type="molecule type" value="Genomic_DNA"/>
</dbReference>
<evidence type="ECO:0000313" key="3">
    <source>
        <dbReference type="Proteomes" id="UP000236726"/>
    </source>
</evidence>
<feature type="transmembrane region" description="Helical" evidence="1">
    <location>
        <begin position="231"/>
        <end position="248"/>
    </location>
</feature>
<keyword evidence="1" id="KW-0472">Membrane</keyword>
<name>A0A1H5SFM6_9FIRM</name>
<accession>A0A1H5SFM6</accession>
<gene>
    <name evidence="2" type="ORF">SAMN05216537_102213</name>
</gene>
<keyword evidence="3" id="KW-1185">Reference proteome</keyword>
<feature type="transmembrane region" description="Helical" evidence="1">
    <location>
        <begin position="381"/>
        <end position="398"/>
    </location>
</feature>
<reference evidence="2 3" key="1">
    <citation type="submission" date="2016-10" db="EMBL/GenBank/DDBJ databases">
        <authorList>
            <person name="de Groot N.N."/>
        </authorList>
    </citation>
    <scope>NUCLEOTIDE SEQUENCE [LARGE SCALE GENOMIC DNA]</scope>
    <source>
        <strain evidence="2 3">D15d</strain>
    </source>
</reference>
<feature type="transmembrane region" description="Helical" evidence="1">
    <location>
        <begin position="404"/>
        <end position="424"/>
    </location>
</feature>
<feature type="transmembrane region" description="Helical" evidence="1">
    <location>
        <begin position="330"/>
        <end position="350"/>
    </location>
</feature>
<protein>
    <submittedName>
        <fullName evidence="2">Uncharacterized protein</fullName>
    </submittedName>
</protein>
<proteinExistence type="predicted"/>
<feature type="transmembrane region" description="Helical" evidence="1">
    <location>
        <begin position="120"/>
        <end position="142"/>
    </location>
</feature>
<dbReference type="Proteomes" id="UP000236726">
    <property type="component" value="Unassembled WGS sequence"/>
</dbReference>
<feature type="transmembrane region" description="Helical" evidence="1">
    <location>
        <begin position="304"/>
        <end position="324"/>
    </location>
</feature>
<dbReference type="RefSeq" id="WP_103952245.1">
    <property type="nucleotide sequence ID" value="NZ_FNUL01000002.1"/>
</dbReference>
<feature type="transmembrane region" description="Helical" evidence="1">
    <location>
        <begin position="44"/>
        <end position="67"/>
    </location>
</feature>
<evidence type="ECO:0000256" key="1">
    <source>
        <dbReference type="SAM" id="Phobius"/>
    </source>
</evidence>
<evidence type="ECO:0000313" key="2">
    <source>
        <dbReference type="EMBL" id="SEF49295.1"/>
    </source>
</evidence>